<accession>A0AA88XIP2</accession>
<dbReference type="AlphaFoldDB" id="A0AA88XIP2"/>
<dbReference type="PANTHER" id="PTHR24186">
    <property type="entry name" value="PROTEIN PHOSPHATASE 1 REGULATORY SUBUNIT"/>
    <property type="match status" value="1"/>
</dbReference>
<keyword evidence="11" id="KW-1185">Reference proteome</keyword>
<keyword evidence="2 8" id="KW-0812">Transmembrane</keyword>
<feature type="region of interest" description="Disordered" evidence="7">
    <location>
        <begin position="232"/>
        <end position="254"/>
    </location>
</feature>
<evidence type="ECO:0000313" key="10">
    <source>
        <dbReference type="EMBL" id="KAK3043478.1"/>
    </source>
</evidence>
<evidence type="ECO:0000256" key="7">
    <source>
        <dbReference type="SAM" id="MobiDB-lite"/>
    </source>
</evidence>
<gene>
    <name evidence="10" type="ORF">RJ639_002057</name>
</gene>
<dbReference type="Pfam" id="PF13962">
    <property type="entry name" value="PGG"/>
    <property type="match status" value="1"/>
</dbReference>
<name>A0AA88XIP2_9ASTE</name>
<evidence type="ECO:0000256" key="2">
    <source>
        <dbReference type="ARBA" id="ARBA00022692"/>
    </source>
</evidence>
<evidence type="ECO:0000256" key="8">
    <source>
        <dbReference type="SAM" id="Phobius"/>
    </source>
</evidence>
<sequence>MAVLVRKAAFGAFVITDVVAMLSSAAAAVFLYFMASFEDDKRKLIDDHNVPTLFLILIAMIATMLAFITGLYVVLAPSPHLAITVCVMGGFSFLIFYKDNLQGFKEHIAGDTDVGQHVPISKFLNGIRSAFTYGTQKLGRMLLQPEDNVADNVANKICRSFSNTLDRHGSGQQNIGFDACWLPYISNGSDVRREENNNLDWSKAMRQSRSSIILCFCRVTPSEVRMQKGHLDYDSETHSRPSSPLSDQLLNPTGSSYWKQLADGEG</sequence>
<reference evidence="10" key="1">
    <citation type="submission" date="2022-12" db="EMBL/GenBank/DDBJ databases">
        <title>Draft genome assemblies for two species of Escallonia (Escalloniales).</title>
        <authorList>
            <person name="Chanderbali A."/>
            <person name="Dervinis C."/>
            <person name="Anghel I."/>
            <person name="Soltis D."/>
            <person name="Soltis P."/>
            <person name="Zapata F."/>
        </authorList>
    </citation>
    <scope>NUCLEOTIDE SEQUENCE</scope>
    <source>
        <strain evidence="10">UCBG64.0493</strain>
        <tissue evidence="10">Leaf</tissue>
    </source>
</reference>
<feature type="transmembrane region" description="Helical" evidence="8">
    <location>
        <begin position="81"/>
        <end position="97"/>
    </location>
</feature>
<dbReference type="InterPro" id="IPR026961">
    <property type="entry name" value="PGG_dom"/>
</dbReference>
<organism evidence="10 11">
    <name type="scientific">Escallonia herrerae</name>
    <dbReference type="NCBI Taxonomy" id="1293975"/>
    <lineage>
        <taxon>Eukaryota</taxon>
        <taxon>Viridiplantae</taxon>
        <taxon>Streptophyta</taxon>
        <taxon>Embryophyta</taxon>
        <taxon>Tracheophyta</taxon>
        <taxon>Spermatophyta</taxon>
        <taxon>Magnoliopsida</taxon>
        <taxon>eudicotyledons</taxon>
        <taxon>Gunneridae</taxon>
        <taxon>Pentapetalae</taxon>
        <taxon>asterids</taxon>
        <taxon>campanulids</taxon>
        <taxon>Escalloniales</taxon>
        <taxon>Escalloniaceae</taxon>
        <taxon>Escallonia</taxon>
    </lineage>
</organism>
<feature type="compositionally biased region" description="Polar residues" evidence="7">
    <location>
        <begin position="240"/>
        <end position="254"/>
    </location>
</feature>
<evidence type="ECO:0000259" key="9">
    <source>
        <dbReference type="Pfam" id="PF13962"/>
    </source>
</evidence>
<evidence type="ECO:0000313" key="11">
    <source>
        <dbReference type="Proteomes" id="UP001188597"/>
    </source>
</evidence>
<evidence type="ECO:0000256" key="5">
    <source>
        <dbReference type="ARBA" id="ARBA00023043"/>
    </source>
</evidence>
<protein>
    <recommendedName>
        <fullName evidence="9">PGG domain-containing protein</fullName>
    </recommendedName>
</protein>
<dbReference type="Proteomes" id="UP001188597">
    <property type="component" value="Unassembled WGS sequence"/>
</dbReference>
<dbReference type="EMBL" id="JAVXUP010000006">
    <property type="protein sequence ID" value="KAK3043478.1"/>
    <property type="molecule type" value="Genomic_DNA"/>
</dbReference>
<evidence type="ECO:0000256" key="4">
    <source>
        <dbReference type="ARBA" id="ARBA00022989"/>
    </source>
</evidence>
<comment type="caution">
    <text evidence="10">The sequence shown here is derived from an EMBL/GenBank/DDBJ whole genome shotgun (WGS) entry which is preliminary data.</text>
</comment>
<keyword evidence="6 8" id="KW-0472">Membrane</keyword>
<evidence type="ECO:0000256" key="3">
    <source>
        <dbReference type="ARBA" id="ARBA00022737"/>
    </source>
</evidence>
<evidence type="ECO:0000256" key="1">
    <source>
        <dbReference type="ARBA" id="ARBA00004141"/>
    </source>
</evidence>
<dbReference type="PANTHER" id="PTHR24186:SF50">
    <property type="entry name" value="ANKYRIN REPEAT-CONTAINING PROTEIN ITN1-LIKE ISOFORM X1"/>
    <property type="match status" value="1"/>
</dbReference>
<evidence type="ECO:0000256" key="6">
    <source>
        <dbReference type="ARBA" id="ARBA00023136"/>
    </source>
</evidence>
<feature type="domain" description="PGG" evidence="9">
    <location>
        <begin position="2"/>
        <end position="74"/>
    </location>
</feature>
<feature type="transmembrane region" description="Helical" evidence="8">
    <location>
        <begin position="53"/>
        <end position="75"/>
    </location>
</feature>
<dbReference type="GO" id="GO:0005886">
    <property type="term" value="C:plasma membrane"/>
    <property type="evidence" value="ECO:0007669"/>
    <property type="project" value="TreeGrafter"/>
</dbReference>
<keyword evidence="5" id="KW-0040">ANK repeat</keyword>
<proteinExistence type="predicted"/>
<comment type="subcellular location">
    <subcellularLocation>
        <location evidence="1">Membrane</location>
        <topology evidence="1">Multi-pass membrane protein</topology>
    </subcellularLocation>
</comment>
<keyword evidence="3" id="KW-0677">Repeat</keyword>
<keyword evidence="4 8" id="KW-1133">Transmembrane helix</keyword>
<feature type="transmembrane region" description="Helical" evidence="8">
    <location>
        <begin position="12"/>
        <end position="33"/>
    </location>
</feature>